<organism evidence="1 2">
    <name type="scientific">Caligus rogercresseyi</name>
    <name type="common">Sea louse</name>
    <dbReference type="NCBI Taxonomy" id="217165"/>
    <lineage>
        <taxon>Eukaryota</taxon>
        <taxon>Metazoa</taxon>
        <taxon>Ecdysozoa</taxon>
        <taxon>Arthropoda</taxon>
        <taxon>Crustacea</taxon>
        <taxon>Multicrustacea</taxon>
        <taxon>Hexanauplia</taxon>
        <taxon>Copepoda</taxon>
        <taxon>Siphonostomatoida</taxon>
        <taxon>Caligidae</taxon>
        <taxon>Caligus</taxon>
    </lineage>
</organism>
<name>A0A7T8KLV9_CALRO</name>
<dbReference type="OrthoDB" id="1916590at2759"/>
<accession>A0A7T8KLV9</accession>
<protein>
    <submittedName>
        <fullName evidence="1">Zinc finger protein-like 1</fullName>
    </submittedName>
</protein>
<feature type="non-terminal residue" evidence="1">
    <location>
        <position position="1"/>
    </location>
</feature>
<dbReference type="Proteomes" id="UP000595437">
    <property type="component" value="Chromosome 2"/>
</dbReference>
<keyword evidence="2" id="KW-1185">Reference proteome</keyword>
<dbReference type="EMBL" id="CP045891">
    <property type="protein sequence ID" value="QQP58195.1"/>
    <property type="molecule type" value="Genomic_DNA"/>
</dbReference>
<reference evidence="2" key="1">
    <citation type="submission" date="2021-01" db="EMBL/GenBank/DDBJ databases">
        <title>Caligus Genome Assembly.</title>
        <authorList>
            <person name="Gallardo-Escarate C."/>
        </authorList>
    </citation>
    <scope>NUCLEOTIDE SEQUENCE [LARGE SCALE GENOMIC DNA]</scope>
</reference>
<feature type="non-terminal residue" evidence="1">
    <location>
        <position position="87"/>
    </location>
</feature>
<evidence type="ECO:0000313" key="1">
    <source>
        <dbReference type="EMBL" id="QQP58195.1"/>
    </source>
</evidence>
<evidence type="ECO:0000313" key="2">
    <source>
        <dbReference type="Proteomes" id="UP000595437"/>
    </source>
</evidence>
<sequence length="87" mass="9394">CISLGLFGQVLPFLALRHGPGGYSCITCGDCIFPPDNLVSPVADELRRTLSDVNWARAGLGMKLLENDSEIRPQIGPRPTPEGECLQ</sequence>
<proteinExistence type="predicted"/>
<dbReference type="AlphaFoldDB" id="A0A7T8KLV9"/>
<gene>
    <name evidence="1" type="ORF">FKW44_003429</name>
</gene>